<comment type="caution">
    <text evidence="11">The sequence shown here is derived from an EMBL/GenBank/DDBJ whole genome shotgun (WGS) entry which is preliminary data.</text>
</comment>
<dbReference type="GO" id="GO:0008865">
    <property type="term" value="F:fructokinase activity"/>
    <property type="evidence" value="ECO:0007669"/>
    <property type="project" value="TreeGrafter"/>
</dbReference>
<dbReference type="Pfam" id="PF03727">
    <property type="entry name" value="Hexokinase_2"/>
    <property type="match status" value="1"/>
</dbReference>
<protein>
    <recommendedName>
        <fullName evidence="8">Phosphotransferase</fullName>
        <ecNumber evidence="8">2.7.1.-</ecNumber>
    </recommendedName>
</protein>
<evidence type="ECO:0000313" key="11">
    <source>
        <dbReference type="EMBL" id="KAH3674780.1"/>
    </source>
</evidence>
<dbReference type="FunFam" id="3.30.420.40:FF:000034">
    <property type="entry name" value="Phosphotransferase"/>
    <property type="match status" value="1"/>
</dbReference>
<dbReference type="InterPro" id="IPR043129">
    <property type="entry name" value="ATPase_NBD"/>
</dbReference>
<proteinExistence type="inferred from homology"/>
<dbReference type="GO" id="GO:0005524">
    <property type="term" value="F:ATP binding"/>
    <property type="evidence" value="ECO:0007669"/>
    <property type="project" value="UniProtKB-UniRule"/>
</dbReference>
<dbReference type="GO" id="GO:0006006">
    <property type="term" value="P:glucose metabolic process"/>
    <property type="evidence" value="ECO:0007669"/>
    <property type="project" value="TreeGrafter"/>
</dbReference>
<comment type="similarity">
    <text evidence="2 8">Belongs to the hexokinase family.</text>
</comment>
<evidence type="ECO:0000256" key="6">
    <source>
        <dbReference type="ARBA" id="ARBA00022840"/>
    </source>
</evidence>
<dbReference type="Gene3D" id="3.30.420.40">
    <property type="match status" value="1"/>
</dbReference>
<name>A0A9P8TDR3_WICPI</name>
<dbReference type="Proteomes" id="UP000774326">
    <property type="component" value="Unassembled WGS sequence"/>
</dbReference>
<evidence type="ECO:0000256" key="5">
    <source>
        <dbReference type="ARBA" id="ARBA00022777"/>
    </source>
</evidence>
<dbReference type="SUPFAM" id="SSF53067">
    <property type="entry name" value="Actin-like ATPase domain"/>
    <property type="match status" value="2"/>
</dbReference>
<dbReference type="Pfam" id="PF00349">
    <property type="entry name" value="Hexokinase_1"/>
    <property type="match status" value="1"/>
</dbReference>
<dbReference type="GO" id="GO:0004340">
    <property type="term" value="F:glucokinase activity"/>
    <property type="evidence" value="ECO:0007669"/>
    <property type="project" value="TreeGrafter"/>
</dbReference>
<dbReference type="EC" id="2.7.1.-" evidence="8"/>
<sequence>MNDKSLTLQQAVEQIKEEFTVTSEKLSQLTNHFTELMSIGLSKDPSENTKGLPMIPTYVTKIPTGSEYGVYLAADLGGTNFRVCSVRLNGDSTFKLDQTKSRIPEDLLEAGTSEELFGYLAKKIDTFVKNGNHHADQIDEDKSHKLKMGFTFSYPVSQTALGAGTLLRWTKGFKIADTVGKDVVQLLQEQLDKIQSPVHVVALANDTVGTLLSHAYSTGATPNGKQGDAVIGAIFGTGTNGCYLEPIENITKLGQEYIQQLKSKGVTHMVINTEWGSFDNELKYLPTTEYDVNIDKASTNPGYHMFEKRVSGLFLGEILRQILVKLNAQGVLFPQWRSFDRLPEKLRTPFNLDSEVLSHIEIDDSSNLRETELTFNQKLRLPTTEEERLAIQQIVRAISRRSAYLAAVPLAAILMRTKALEGYHKEVEIGVDGSVVEYYPGFRSMIRHALALTPLGPDGERKIHVLIAKDGSGVGAALCASTVV</sequence>
<dbReference type="InterPro" id="IPR001312">
    <property type="entry name" value="Hexokinase"/>
</dbReference>
<dbReference type="GO" id="GO:0001678">
    <property type="term" value="P:intracellular glucose homeostasis"/>
    <property type="evidence" value="ECO:0007669"/>
    <property type="project" value="InterPro"/>
</dbReference>
<dbReference type="InterPro" id="IPR022672">
    <property type="entry name" value="Hexokinase_N"/>
</dbReference>
<evidence type="ECO:0000256" key="3">
    <source>
        <dbReference type="ARBA" id="ARBA00022679"/>
    </source>
</evidence>
<feature type="domain" description="Hexokinase N-terminal" evidence="9">
    <location>
        <begin position="12"/>
        <end position="216"/>
    </location>
</feature>
<dbReference type="GO" id="GO:0005739">
    <property type="term" value="C:mitochondrion"/>
    <property type="evidence" value="ECO:0007669"/>
    <property type="project" value="TreeGrafter"/>
</dbReference>
<reference evidence="11" key="2">
    <citation type="submission" date="2021-01" db="EMBL/GenBank/DDBJ databases">
        <authorList>
            <person name="Schikora-Tamarit M.A."/>
        </authorList>
    </citation>
    <scope>NUCLEOTIDE SEQUENCE</scope>
    <source>
        <strain evidence="11">CBS2887</strain>
    </source>
</reference>
<dbReference type="GO" id="GO:0005536">
    <property type="term" value="F:D-glucose binding"/>
    <property type="evidence" value="ECO:0007669"/>
    <property type="project" value="InterPro"/>
</dbReference>
<keyword evidence="3 8" id="KW-0808">Transferase</keyword>
<reference evidence="11" key="1">
    <citation type="journal article" date="2021" name="Open Biol.">
        <title>Shared evolutionary footprints suggest mitochondrial oxidative damage underlies multiple complex I losses in fungi.</title>
        <authorList>
            <person name="Schikora-Tamarit M.A."/>
            <person name="Marcet-Houben M."/>
            <person name="Nosek J."/>
            <person name="Gabaldon T."/>
        </authorList>
    </citation>
    <scope>NUCLEOTIDE SEQUENCE</scope>
    <source>
        <strain evidence="11">CBS2887</strain>
    </source>
</reference>
<organism evidence="11 12">
    <name type="scientific">Wickerhamomyces pijperi</name>
    <name type="common">Yeast</name>
    <name type="synonym">Pichia pijperi</name>
    <dbReference type="NCBI Taxonomy" id="599730"/>
    <lineage>
        <taxon>Eukaryota</taxon>
        <taxon>Fungi</taxon>
        <taxon>Dikarya</taxon>
        <taxon>Ascomycota</taxon>
        <taxon>Saccharomycotina</taxon>
        <taxon>Saccharomycetes</taxon>
        <taxon>Phaffomycetales</taxon>
        <taxon>Wickerhamomycetaceae</taxon>
        <taxon>Wickerhamomyces</taxon>
    </lineage>
</organism>
<evidence type="ECO:0000259" key="10">
    <source>
        <dbReference type="Pfam" id="PF03727"/>
    </source>
</evidence>
<dbReference type="PROSITE" id="PS51748">
    <property type="entry name" value="HEXOKINASE_2"/>
    <property type="match status" value="1"/>
</dbReference>
<evidence type="ECO:0000256" key="4">
    <source>
        <dbReference type="ARBA" id="ARBA00022741"/>
    </source>
</evidence>
<keyword evidence="7 8" id="KW-0324">Glycolysis</keyword>
<accession>A0A9P8TDR3</accession>
<keyword evidence="5 8" id="KW-0418">Kinase</keyword>
<dbReference type="PANTHER" id="PTHR19443:SF30">
    <property type="entry name" value="GLUCOKINASE-1-RELATED"/>
    <property type="match status" value="1"/>
</dbReference>
<dbReference type="PANTHER" id="PTHR19443">
    <property type="entry name" value="HEXOKINASE"/>
    <property type="match status" value="1"/>
</dbReference>
<dbReference type="EMBL" id="JAEUBG010005446">
    <property type="protein sequence ID" value="KAH3674780.1"/>
    <property type="molecule type" value="Genomic_DNA"/>
</dbReference>
<evidence type="ECO:0000256" key="2">
    <source>
        <dbReference type="ARBA" id="ARBA00009225"/>
    </source>
</evidence>
<dbReference type="OrthoDB" id="419537at2759"/>
<dbReference type="InterPro" id="IPR022673">
    <property type="entry name" value="Hexokinase_C"/>
</dbReference>
<gene>
    <name evidence="11" type="ORF">WICPIJ_009455</name>
</gene>
<keyword evidence="12" id="KW-1185">Reference proteome</keyword>
<keyword evidence="4 8" id="KW-0547">Nucleotide-binding</keyword>
<evidence type="ECO:0000256" key="7">
    <source>
        <dbReference type="ARBA" id="ARBA00023152"/>
    </source>
</evidence>
<evidence type="ECO:0000256" key="1">
    <source>
        <dbReference type="ARBA" id="ARBA00004888"/>
    </source>
</evidence>
<feature type="domain" description="Hexokinase C-terminal" evidence="10">
    <location>
        <begin position="231"/>
        <end position="481"/>
    </location>
</feature>
<dbReference type="GO" id="GO:0005829">
    <property type="term" value="C:cytosol"/>
    <property type="evidence" value="ECO:0007669"/>
    <property type="project" value="TreeGrafter"/>
</dbReference>
<comment type="pathway">
    <text evidence="1">Carbohydrate degradation; glycolysis; D-glyceraldehyde 3-phosphate and glycerone phosphate from D-glucose: step 1/4.</text>
</comment>
<dbReference type="PRINTS" id="PR00475">
    <property type="entry name" value="HEXOKINASE"/>
</dbReference>
<evidence type="ECO:0000256" key="8">
    <source>
        <dbReference type="RuleBase" id="RU362007"/>
    </source>
</evidence>
<dbReference type="Gene3D" id="3.40.367.20">
    <property type="match status" value="1"/>
</dbReference>
<evidence type="ECO:0000313" key="12">
    <source>
        <dbReference type="Proteomes" id="UP000774326"/>
    </source>
</evidence>
<keyword evidence="6 8" id="KW-0067">ATP-binding</keyword>
<evidence type="ECO:0000259" key="9">
    <source>
        <dbReference type="Pfam" id="PF00349"/>
    </source>
</evidence>
<dbReference type="GO" id="GO:0006096">
    <property type="term" value="P:glycolytic process"/>
    <property type="evidence" value="ECO:0007669"/>
    <property type="project" value="UniProtKB-KW"/>
</dbReference>
<dbReference type="AlphaFoldDB" id="A0A9P8TDR3"/>